<reference evidence="1 2" key="1">
    <citation type="submission" date="2022-11" db="EMBL/GenBank/DDBJ databases">
        <authorList>
            <person name="Wang Y."/>
            <person name="Zhao G."/>
        </authorList>
    </citation>
    <scope>NUCLEOTIDE SEQUENCE [LARGE SCALE GENOMIC DNA]</scope>
</reference>
<protein>
    <submittedName>
        <fullName evidence="1">Uncharacterized protein</fullName>
    </submittedName>
</protein>
<dbReference type="EMBL" id="OP894055">
    <property type="protein sequence ID" value="WAX22464.1"/>
    <property type="molecule type" value="Genomic_DNA"/>
</dbReference>
<sequence length="100" mass="11894">MENKLIKKVDEILDGLKNEITYVTWFGDIKLYVYREDYFGNLPRRTKIKGLIKTENECWGCSIDISMVYLKTIEDFKRAMEFAINDVVRKLTNQRYGVML</sequence>
<evidence type="ECO:0000313" key="1">
    <source>
        <dbReference type="EMBL" id="WAX22464.1"/>
    </source>
</evidence>
<gene>
    <name evidence="1" type="ORF">vBCPqdyzP5_13</name>
</gene>
<name>A0AAE9VDJ5_9CAUD</name>
<proteinExistence type="predicted"/>
<dbReference type="Proteomes" id="UP001213085">
    <property type="component" value="Segment"/>
</dbReference>
<keyword evidence="2" id="KW-1185">Reference proteome</keyword>
<accession>A0AAE9VDJ5</accession>
<evidence type="ECO:0000313" key="2">
    <source>
        <dbReference type="Proteomes" id="UP001213085"/>
    </source>
</evidence>
<organism evidence="1 2">
    <name type="scientific">Clostridium phage vB_CP_qdyz_P5</name>
    <dbReference type="NCBI Taxonomy" id="3003728"/>
    <lineage>
        <taxon>Viruses</taxon>
        <taxon>Duplodnaviria</taxon>
        <taxon>Heunggongvirae</taxon>
        <taxon>Uroviricota</taxon>
        <taxon>Caudoviricetes</taxon>
        <taxon>Guelinviridae</taxon>
        <taxon>Susfortunavirus</taxon>
    </lineage>
</organism>